<gene>
    <name evidence="2" type="ORF">BCV19_23575</name>
    <name evidence="1" type="ORF">L8R85_18230</name>
</gene>
<dbReference type="Proteomes" id="UP001159663">
    <property type="component" value="Unassembled WGS sequence"/>
</dbReference>
<reference evidence="2" key="3">
    <citation type="journal article" date="2018" name="Nature">
        <title>A major lineage of non-tailed dsDNA viruses as unrecognized killers of marine bacteria.</title>
        <authorList>
            <person name="Kauffman K.M."/>
            <person name="Hussain F.A."/>
            <person name="Yang J."/>
            <person name="Arevalo P."/>
            <person name="Brown J.M."/>
            <person name="Chang W.K."/>
            <person name="VanInsberghe D."/>
            <person name="Elsherbini J."/>
            <person name="Sharma R.S."/>
            <person name="Cutler M.B."/>
            <person name="Kelly L."/>
            <person name="Polz M.F."/>
        </authorList>
    </citation>
    <scope>NUCLEOTIDE SEQUENCE</scope>
    <source>
        <strain evidence="2">10N.286.54.F3</strain>
    </source>
</reference>
<protein>
    <submittedName>
        <fullName evidence="1">DUF2523 domain-containing protein</fullName>
    </submittedName>
    <submittedName>
        <fullName evidence="2">VSK receptor</fullName>
    </submittedName>
</protein>
<dbReference type="Proteomes" id="UP000235405">
    <property type="component" value="Unassembled WGS sequence"/>
</dbReference>
<sequence length="104" mass="11890">MDWIVDLFNKLIEFLYRLIISLVDMIKDVFIWALDEILSLCQSLLDWVFAFFEPMDISQYLTAIPSEVSWVLSAIGLPQGLSIILASLVARLLLQLIPFTRLGS</sequence>
<accession>A0A2N7CIZ4</accession>
<evidence type="ECO:0000313" key="2">
    <source>
        <dbReference type="EMBL" id="PMF30560.1"/>
    </source>
</evidence>
<evidence type="ECO:0000313" key="1">
    <source>
        <dbReference type="EMBL" id="MDH5922967.1"/>
    </source>
</evidence>
<dbReference type="RefSeq" id="WP_102467478.1">
    <property type="nucleotide sequence ID" value="NZ_JAKMYX010000080.1"/>
</dbReference>
<dbReference type="EMBL" id="JAKMYX010000080">
    <property type="protein sequence ID" value="MDH5922967.1"/>
    <property type="molecule type" value="Genomic_DNA"/>
</dbReference>
<reference evidence="1" key="4">
    <citation type="submission" date="2022-01" db="EMBL/GenBank/DDBJ databases">
        <title>Vibrio aestuarianus Clade A and Clade B isolates are associated with Pacific oyster (Crassostrea gigas) disease outbreaks across Ireland.</title>
        <authorList>
            <person name="Coyle N."/>
            <person name="O'Toole C."/>
            <person name="Thomas J.C.L."/>
            <person name="Ryder D."/>
            <person name="Cheslett D."/>
            <person name="Feist S."/>
            <person name="Bean T."/>
            <person name="Joseph A."/>
            <person name="Waina A."/>
            <person name="Feil E."/>
            <person name="Verner-Jeffreys D.W."/>
        </authorList>
    </citation>
    <scope>NUCLEOTIDE SEQUENCE</scope>
    <source>
        <strain evidence="1">S/17/14 A</strain>
    </source>
</reference>
<name>A0A2N7CIZ4_VIBSP</name>
<reference evidence="3" key="1">
    <citation type="submission" date="2016-07" db="EMBL/GenBank/DDBJ databases">
        <title>Nontailed viruses are major unrecognized killers of bacteria in the ocean.</title>
        <authorList>
            <person name="Kauffman K."/>
            <person name="Hussain F."/>
            <person name="Yang J."/>
            <person name="Arevalo P."/>
            <person name="Brown J."/>
            <person name="Cutler M."/>
            <person name="Kelly L."/>
            <person name="Polz M.F."/>
        </authorList>
    </citation>
    <scope>NUCLEOTIDE SEQUENCE [LARGE SCALE GENOMIC DNA]</scope>
    <source>
        <strain evidence="3">10N.286.54.F3</strain>
    </source>
</reference>
<reference evidence="2" key="2">
    <citation type="submission" date="2016-07" db="EMBL/GenBank/DDBJ databases">
        <authorList>
            <person name="Wan K."/>
            <person name="Booth B."/>
            <person name="Spirohn K."/>
            <person name="Hao T."/>
            <person name="Hu Y."/>
            <person name="Calderwood M."/>
            <person name="Hill D."/>
            <person name="Mohr S."/>
            <person name="Vidal M."/>
            <person name="Celniker S."/>
            <person name="Perrimon N."/>
        </authorList>
    </citation>
    <scope>NUCLEOTIDE SEQUENCE</scope>
    <source>
        <strain evidence="2">10N.286.54.F3</strain>
    </source>
</reference>
<organism evidence="2 3">
    <name type="scientific">Vibrio splendidus</name>
    <dbReference type="NCBI Taxonomy" id="29497"/>
    <lineage>
        <taxon>Bacteria</taxon>
        <taxon>Pseudomonadati</taxon>
        <taxon>Pseudomonadota</taxon>
        <taxon>Gammaproteobacteria</taxon>
        <taxon>Vibrionales</taxon>
        <taxon>Vibrionaceae</taxon>
        <taxon>Vibrio</taxon>
    </lineage>
</organism>
<dbReference type="EMBL" id="MCSW01000051">
    <property type="protein sequence ID" value="PMF30560.1"/>
    <property type="molecule type" value="Genomic_DNA"/>
</dbReference>
<keyword evidence="2" id="KW-0675">Receptor</keyword>
<proteinExistence type="predicted"/>
<dbReference type="AlphaFoldDB" id="A0A2N7CIZ4"/>
<comment type="caution">
    <text evidence="2">The sequence shown here is derived from an EMBL/GenBank/DDBJ whole genome shotgun (WGS) entry which is preliminary data.</text>
</comment>
<evidence type="ECO:0000313" key="3">
    <source>
        <dbReference type="Proteomes" id="UP000235405"/>
    </source>
</evidence>
<dbReference type="Pfam" id="PF10734">
    <property type="entry name" value="DUF2523"/>
    <property type="match status" value="1"/>
</dbReference>
<dbReference type="InterPro" id="IPR019670">
    <property type="entry name" value="DUF2523"/>
</dbReference>